<sequence length="294" mass="33267">MSESSPAGSAVRRWQLTETLRQLREQAGLTSDQTIAKLRESGGKWSRPKLSRIENREQGVRSREVEQLLDVYEVTDQSLRDWLIELAATPRERGLALDIRKHLPEELHRFLDWEAALVARRQFETLLVPGLLQTADYARALITGIEMNLPEDDVERRVVARLARQRILSRANPPRLHAIIDVGVLERPVGGPRIMRDQLRRLSEAIETPNITIQVLPKEVGASPALEGPFSILSLPEPVPDIGYVEGSPRPVYFEDRDSVRKYVLRFGTLTQQALSQKKSAKLLADMAESYARA</sequence>
<feature type="domain" description="DUF5753" evidence="1">
    <location>
        <begin position="108"/>
        <end position="285"/>
    </location>
</feature>
<keyword evidence="3" id="KW-1185">Reference proteome</keyword>
<dbReference type="EMBL" id="JBHSIS010000024">
    <property type="protein sequence ID" value="MFC4858833.1"/>
    <property type="molecule type" value="Genomic_DNA"/>
</dbReference>
<dbReference type="Pfam" id="PF19054">
    <property type="entry name" value="DUF5753"/>
    <property type="match status" value="1"/>
</dbReference>
<evidence type="ECO:0000313" key="3">
    <source>
        <dbReference type="Proteomes" id="UP001595859"/>
    </source>
</evidence>
<dbReference type="Pfam" id="PF13560">
    <property type="entry name" value="HTH_31"/>
    <property type="match status" value="1"/>
</dbReference>
<organism evidence="2 3">
    <name type="scientific">Actinophytocola glycyrrhizae</name>
    <dbReference type="NCBI Taxonomy" id="2044873"/>
    <lineage>
        <taxon>Bacteria</taxon>
        <taxon>Bacillati</taxon>
        <taxon>Actinomycetota</taxon>
        <taxon>Actinomycetes</taxon>
        <taxon>Pseudonocardiales</taxon>
        <taxon>Pseudonocardiaceae</taxon>
    </lineage>
</organism>
<proteinExistence type="predicted"/>
<accession>A0ABV9SAQ9</accession>
<name>A0ABV9SAQ9_9PSEU</name>
<dbReference type="InterPro" id="IPR043917">
    <property type="entry name" value="DUF5753"/>
</dbReference>
<dbReference type="InterPro" id="IPR001387">
    <property type="entry name" value="Cro/C1-type_HTH"/>
</dbReference>
<comment type="caution">
    <text evidence="2">The sequence shown here is derived from an EMBL/GenBank/DDBJ whole genome shotgun (WGS) entry which is preliminary data.</text>
</comment>
<evidence type="ECO:0000259" key="1">
    <source>
        <dbReference type="Pfam" id="PF19054"/>
    </source>
</evidence>
<dbReference type="RefSeq" id="WP_378061522.1">
    <property type="nucleotide sequence ID" value="NZ_JBHSIS010000024.1"/>
</dbReference>
<dbReference type="CDD" id="cd00093">
    <property type="entry name" value="HTH_XRE"/>
    <property type="match status" value="1"/>
</dbReference>
<gene>
    <name evidence="2" type="ORF">ACFPCV_35510</name>
</gene>
<reference evidence="3" key="1">
    <citation type="journal article" date="2019" name="Int. J. Syst. Evol. Microbiol.">
        <title>The Global Catalogue of Microorganisms (GCM) 10K type strain sequencing project: providing services to taxonomists for standard genome sequencing and annotation.</title>
        <authorList>
            <consortium name="The Broad Institute Genomics Platform"/>
            <consortium name="The Broad Institute Genome Sequencing Center for Infectious Disease"/>
            <person name="Wu L."/>
            <person name="Ma J."/>
        </authorList>
    </citation>
    <scope>NUCLEOTIDE SEQUENCE [LARGE SCALE GENOMIC DNA]</scope>
    <source>
        <strain evidence="3">ZS-22-S1</strain>
    </source>
</reference>
<protein>
    <submittedName>
        <fullName evidence="2">Helix-turn-helix domain-containing protein</fullName>
    </submittedName>
</protein>
<dbReference type="InterPro" id="IPR010982">
    <property type="entry name" value="Lambda_DNA-bd_dom_sf"/>
</dbReference>
<dbReference type="Proteomes" id="UP001595859">
    <property type="component" value="Unassembled WGS sequence"/>
</dbReference>
<evidence type="ECO:0000313" key="2">
    <source>
        <dbReference type="EMBL" id="MFC4858833.1"/>
    </source>
</evidence>
<dbReference type="Gene3D" id="1.10.260.40">
    <property type="entry name" value="lambda repressor-like DNA-binding domains"/>
    <property type="match status" value="1"/>
</dbReference>